<dbReference type="Proteomes" id="UP001152607">
    <property type="component" value="Unassembled WGS sequence"/>
</dbReference>
<keyword evidence="1" id="KW-0472">Membrane</keyword>
<feature type="transmembrane region" description="Helical" evidence="1">
    <location>
        <begin position="45"/>
        <end position="66"/>
    </location>
</feature>
<evidence type="ECO:0000256" key="1">
    <source>
        <dbReference type="SAM" id="Phobius"/>
    </source>
</evidence>
<feature type="transmembrane region" description="Helical" evidence="1">
    <location>
        <begin position="143"/>
        <end position="164"/>
    </location>
</feature>
<proteinExistence type="predicted"/>
<accession>A0A9W4XPD3</accession>
<dbReference type="EMBL" id="CAOQHR010000001">
    <property type="protein sequence ID" value="CAI6244225.1"/>
    <property type="molecule type" value="Genomic_DNA"/>
</dbReference>
<organism evidence="2 3">
    <name type="scientific">Periconia digitata</name>
    <dbReference type="NCBI Taxonomy" id="1303443"/>
    <lineage>
        <taxon>Eukaryota</taxon>
        <taxon>Fungi</taxon>
        <taxon>Dikarya</taxon>
        <taxon>Ascomycota</taxon>
        <taxon>Pezizomycotina</taxon>
        <taxon>Dothideomycetes</taxon>
        <taxon>Pleosporomycetidae</taxon>
        <taxon>Pleosporales</taxon>
        <taxon>Massarineae</taxon>
        <taxon>Periconiaceae</taxon>
        <taxon>Periconia</taxon>
    </lineage>
</organism>
<protein>
    <submittedName>
        <fullName evidence="2">Uncharacterized protein</fullName>
    </submittedName>
</protein>
<feature type="transmembrane region" description="Helical" evidence="1">
    <location>
        <begin position="616"/>
        <end position="644"/>
    </location>
</feature>
<sequence>MSNVHQPFLPSQYDEEKTIRATTSTWNNYANEEPKEALKRGLKSFPIVEVIVHALAIGTVGVLIWLNVVKMPWVDFVIDDDTVETGYWQLVAKAHELLITTSLSYIAFYYMRAMLMGERGVPFGLLSSTYQFSKPTMLYRHGAWISAVSHRAIFGLTLLVFGVISNLANPFSAILMIPTPGWVTTGERISADASTIHIPGSKNLLWPSAYNETFNSDGQLPCNMMDDYDDVRYQCPAFGHKEILNWFTYYMGTGSYTDASFAPLMGGARRDAVVSCTQENCNDSSEAYSTVMTELETVSIGSYSGWARNQNLGGIRDVPTSKFTVSQRTPSYQPVVAVNCKAGSWNAGREGIDITFPDIQSKWSPSEGPGRPPFTTYLNQSYSGANDFQWFKDTQDNSSSILALAILPLDLENPEEIDKQTNLYVACAIDARWFANLAWYSPKNSATVQSNVTRNLPKILRSKDVLSHTALGISASPIDISLDGAVYLNPTKSFYDNDTYDTAMSYNYSLLGDFLDGLQTHKDISSTWLRPAEKFVSSLLSLVVADGLARSASTWARNPPFLDIHDSNPVILGASDAISKEASEGLLAENAKSDQYLVEIEVERYVYGWIPQGISFWFAVGIFLLYALIAAGHLLYILFIFIFWNSKYCGGTCWDYMGDLVALAMNSSPTPRLYGTGAGIKKWDIWKNSAKVRSFNGERLELCFLDDGEEAGELIQPGKKYY</sequence>
<evidence type="ECO:0000313" key="2">
    <source>
        <dbReference type="EMBL" id="CAI6244225.1"/>
    </source>
</evidence>
<keyword evidence="1" id="KW-0812">Transmembrane</keyword>
<evidence type="ECO:0000313" key="3">
    <source>
        <dbReference type="Proteomes" id="UP001152607"/>
    </source>
</evidence>
<dbReference type="AlphaFoldDB" id="A0A9W4XPD3"/>
<keyword evidence="1" id="KW-1133">Transmembrane helix</keyword>
<gene>
    <name evidence="2" type="ORF">PDIGIT_LOCUS705</name>
</gene>
<reference evidence="2" key="1">
    <citation type="submission" date="2023-01" db="EMBL/GenBank/DDBJ databases">
        <authorList>
            <person name="Van Ghelder C."/>
            <person name="Rancurel C."/>
        </authorList>
    </citation>
    <scope>NUCLEOTIDE SEQUENCE</scope>
    <source>
        <strain evidence="2">CNCM I-4278</strain>
    </source>
</reference>
<name>A0A9W4XPD3_9PLEO</name>
<keyword evidence="3" id="KW-1185">Reference proteome</keyword>
<comment type="caution">
    <text evidence="2">The sequence shown here is derived from an EMBL/GenBank/DDBJ whole genome shotgun (WGS) entry which is preliminary data.</text>
</comment>
<dbReference type="OrthoDB" id="5342924at2759"/>